<organism evidence="3 4">
    <name type="scientific">Thermocladium modestius</name>
    <dbReference type="NCBI Taxonomy" id="62609"/>
    <lineage>
        <taxon>Archaea</taxon>
        <taxon>Thermoproteota</taxon>
        <taxon>Thermoprotei</taxon>
        <taxon>Thermoproteales</taxon>
        <taxon>Thermoproteaceae</taxon>
        <taxon>Thermocladium</taxon>
    </lineage>
</organism>
<name>A0A830GX73_9CREN</name>
<keyword evidence="1" id="KW-0472">Membrane</keyword>
<evidence type="ECO:0000313" key="4">
    <source>
        <dbReference type="Proteomes" id="UP000610960"/>
    </source>
</evidence>
<dbReference type="InterPro" id="IPR050256">
    <property type="entry name" value="Glycosyltransferase_2"/>
</dbReference>
<reference evidence="3" key="1">
    <citation type="journal article" date="2014" name="Int. J. Syst. Evol. Microbiol.">
        <title>Complete genome sequence of Corynebacterium casei LMG S-19264T (=DSM 44701T), isolated from a smear-ripened cheese.</title>
        <authorList>
            <consortium name="US DOE Joint Genome Institute (JGI-PGF)"/>
            <person name="Walter F."/>
            <person name="Albersmeier A."/>
            <person name="Kalinowski J."/>
            <person name="Ruckert C."/>
        </authorList>
    </citation>
    <scope>NUCLEOTIDE SEQUENCE</scope>
    <source>
        <strain evidence="3">JCM 10088</strain>
    </source>
</reference>
<feature type="transmembrane region" description="Helical" evidence="1">
    <location>
        <begin position="266"/>
        <end position="290"/>
    </location>
</feature>
<protein>
    <recommendedName>
        <fullName evidence="2">Glycosyltransferase 2-like domain-containing protein</fullName>
    </recommendedName>
</protein>
<feature type="domain" description="Glycosyltransferase 2-like" evidence="2">
    <location>
        <begin position="19"/>
        <end position="158"/>
    </location>
</feature>
<dbReference type="PANTHER" id="PTHR48090:SF7">
    <property type="entry name" value="RFBJ PROTEIN"/>
    <property type="match status" value="1"/>
</dbReference>
<gene>
    <name evidence="3" type="ORF">GCM10007981_06530</name>
</gene>
<reference evidence="3" key="2">
    <citation type="submission" date="2020-09" db="EMBL/GenBank/DDBJ databases">
        <authorList>
            <person name="Sun Q."/>
            <person name="Ohkuma M."/>
        </authorList>
    </citation>
    <scope>NUCLEOTIDE SEQUENCE</scope>
    <source>
        <strain evidence="3">JCM 10088</strain>
    </source>
</reference>
<dbReference type="InterPro" id="IPR001173">
    <property type="entry name" value="Glyco_trans_2-like"/>
</dbReference>
<dbReference type="Proteomes" id="UP000610960">
    <property type="component" value="Unassembled WGS sequence"/>
</dbReference>
<evidence type="ECO:0000256" key="1">
    <source>
        <dbReference type="SAM" id="Phobius"/>
    </source>
</evidence>
<feature type="transmembrane region" description="Helical" evidence="1">
    <location>
        <begin position="233"/>
        <end position="254"/>
    </location>
</feature>
<dbReference type="Pfam" id="PF00535">
    <property type="entry name" value="Glycos_transf_2"/>
    <property type="match status" value="1"/>
</dbReference>
<sequence>MIKALRYSLNYMDINSCLTVLIPAKMEAGIGKVIEELHEHGLNNIITVVDDYDDPTAAAAASLGSQVVKSGGMGKANAVYAGLRYVRTPFVLVMDGDYTYDPSSVREMLRMAIQNDLDEVLGARLMGKENIPPLHRFGNAVLTGIFNLLFGTSLSDVLTGMYLLRSDAARSIIPGSKGFSVEVDIASQIASTGKIGELPIKYRKRIGDPKLRWSHGLNIGVDIIRLMIRYNPIFIFSLAVALLLVPGLLLTLYTGVQLLFRHVNHFIWGIIAVELTSTGMIGLMMALLALMIKRLEFRLVNANKAGKNPCEGLEL</sequence>
<accession>A0A830GX73</accession>
<dbReference type="Gene3D" id="3.90.550.10">
    <property type="entry name" value="Spore Coat Polysaccharide Biosynthesis Protein SpsA, Chain A"/>
    <property type="match status" value="1"/>
</dbReference>
<comment type="caution">
    <text evidence="3">The sequence shown here is derived from an EMBL/GenBank/DDBJ whole genome shotgun (WGS) entry which is preliminary data.</text>
</comment>
<dbReference type="SUPFAM" id="SSF53448">
    <property type="entry name" value="Nucleotide-diphospho-sugar transferases"/>
    <property type="match status" value="1"/>
</dbReference>
<dbReference type="CDD" id="cd04179">
    <property type="entry name" value="DPM_DPG-synthase_like"/>
    <property type="match status" value="1"/>
</dbReference>
<keyword evidence="1" id="KW-0812">Transmembrane</keyword>
<evidence type="ECO:0000313" key="3">
    <source>
        <dbReference type="EMBL" id="GGP20044.1"/>
    </source>
</evidence>
<dbReference type="AlphaFoldDB" id="A0A830GX73"/>
<proteinExistence type="predicted"/>
<dbReference type="InterPro" id="IPR029044">
    <property type="entry name" value="Nucleotide-diphossugar_trans"/>
</dbReference>
<keyword evidence="1" id="KW-1133">Transmembrane helix</keyword>
<keyword evidence="4" id="KW-1185">Reference proteome</keyword>
<dbReference type="EMBL" id="BMNL01000002">
    <property type="protein sequence ID" value="GGP20044.1"/>
    <property type="molecule type" value="Genomic_DNA"/>
</dbReference>
<dbReference type="PANTHER" id="PTHR48090">
    <property type="entry name" value="UNDECAPRENYL-PHOSPHATE 4-DEOXY-4-FORMAMIDO-L-ARABINOSE TRANSFERASE-RELATED"/>
    <property type="match status" value="1"/>
</dbReference>
<evidence type="ECO:0000259" key="2">
    <source>
        <dbReference type="Pfam" id="PF00535"/>
    </source>
</evidence>